<evidence type="ECO:0000313" key="5">
    <source>
        <dbReference type="Proteomes" id="UP001156672"/>
    </source>
</evidence>
<dbReference type="EMBL" id="LHZN01000112">
    <property type="protein sequence ID" value="KXV40737.1"/>
    <property type="molecule type" value="Genomic_DNA"/>
</dbReference>
<gene>
    <name evidence="3" type="ORF">AD941_04070</name>
    <name evidence="2" type="ORF">GCM10007866_20630</name>
</gene>
<feature type="region of interest" description="Disordered" evidence="1">
    <location>
        <begin position="1"/>
        <end position="30"/>
    </location>
</feature>
<reference evidence="3 4" key="2">
    <citation type="submission" date="2015-06" db="EMBL/GenBank/DDBJ databases">
        <title>Improved classification and identification of acetic acid bacteria using matrix-assisted laser desorption/ionization time-of-flight mass spectrometry; Gluconobacter nephelii and Gluconobacter uchimurae are later heterotypic synonyms of Gluconobacter japonicus and Gluconobacter oxydans, respectively.</title>
        <authorList>
            <person name="Li L."/>
            <person name="Cleenwerck I."/>
            <person name="De Vuyst L."/>
            <person name="Vandamme P."/>
        </authorList>
    </citation>
    <scope>NUCLEOTIDE SEQUENCE [LARGE SCALE GENOMIC DNA]</scope>
    <source>
        <strain evidence="3 4">LMG 1356</strain>
    </source>
</reference>
<dbReference type="RefSeq" id="WP_062028385.1">
    <property type="nucleotide sequence ID" value="NZ_BEWL01000017.1"/>
</dbReference>
<reference evidence="2" key="1">
    <citation type="journal article" date="2014" name="Int. J. Syst. Evol. Microbiol.">
        <title>Complete genome of a new Firmicutes species belonging to the dominant human colonic microbiota ('Ruminococcus bicirculans') reveals two chromosomes and a selective capacity to utilize plant glucans.</title>
        <authorList>
            <consortium name="NISC Comparative Sequencing Program"/>
            <person name="Wegmann U."/>
            <person name="Louis P."/>
            <person name="Goesmann A."/>
            <person name="Henrissat B."/>
            <person name="Duncan S.H."/>
            <person name="Flint H.J."/>
        </authorList>
    </citation>
    <scope>NUCLEOTIDE SEQUENCE</scope>
    <source>
        <strain evidence="2">NBRC 3250</strain>
    </source>
</reference>
<dbReference type="EMBL" id="BSNW01000043">
    <property type="protein sequence ID" value="GLQ69610.1"/>
    <property type="molecule type" value="Genomic_DNA"/>
</dbReference>
<dbReference type="AlphaFoldDB" id="A0AAW3QYI5"/>
<keyword evidence="5" id="KW-1185">Reference proteome</keyword>
<proteinExistence type="predicted"/>
<name>A0AAW3QYI5_9PROT</name>
<evidence type="ECO:0000313" key="3">
    <source>
        <dbReference type="EMBL" id="KXV40737.1"/>
    </source>
</evidence>
<reference evidence="5" key="3">
    <citation type="journal article" date="2019" name="Int. J. Syst. Evol. Microbiol.">
        <title>The Global Catalogue of Microorganisms (GCM) 10K type strain sequencing project: providing services to taxonomists for standard genome sequencing and annotation.</title>
        <authorList>
            <consortium name="The Broad Institute Genomics Platform"/>
            <consortium name="The Broad Institute Genome Sequencing Center for Infectious Disease"/>
            <person name="Wu L."/>
            <person name="Ma J."/>
        </authorList>
    </citation>
    <scope>NUCLEOTIDE SEQUENCE [LARGE SCALE GENOMIC DNA]</scope>
    <source>
        <strain evidence="5">NBRC 3250</strain>
    </source>
</reference>
<evidence type="ECO:0000256" key="1">
    <source>
        <dbReference type="SAM" id="MobiDB-lite"/>
    </source>
</evidence>
<dbReference type="Proteomes" id="UP000075682">
    <property type="component" value="Unassembled WGS sequence"/>
</dbReference>
<comment type="caution">
    <text evidence="3">The sequence shown here is derived from an EMBL/GenBank/DDBJ whole genome shotgun (WGS) entry which is preliminary data.</text>
</comment>
<protein>
    <submittedName>
        <fullName evidence="3">Uncharacterized protein</fullName>
    </submittedName>
</protein>
<organism evidence="3 4">
    <name type="scientific">Gluconobacter albidus</name>
    <dbReference type="NCBI Taxonomy" id="318683"/>
    <lineage>
        <taxon>Bacteria</taxon>
        <taxon>Pseudomonadati</taxon>
        <taxon>Pseudomonadota</taxon>
        <taxon>Alphaproteobacteria</taxon>
        <taxon>Acetobacterales</taxon>
        <taxon>Acetobacteraceae</taxon>
        <taxon>Gluconobacter</taxon>
    </lineage>
</organism>
<reference evidence="2" key="4">
    <citation type="submission" date="2023-01" db="EMBL/GenBank/DDBJ databases">
        <title>Draft genome sequence of Gluconobacter albidus strain NBRC 3250.</title>
        <authorList>
            <person name="Sun Q."/>
            <person name="Mori K."/>
        </authorList>
    </citation>
    <scope>NUCLEOTIDE SEQUENCE</scope>
    <source>
        <strain evidence="2">NBRC 3250</strain>
    </source>
</reference>
<evidence type="ECO:0000313" key="2">
    <source>
        <dbReference type="EMBL" id="GLQ69610.1"/>
    </source>
</evidence>
<evidence type="ECO:0000313" key="4">
    <source>
        <dbReference type="Proteomes" id="UP000075682"/>
    </source>
</evidence>
<sequence length="96" mass="9448">MPQPLSLPPTRATQAPGADQGMGHREMVDPDGMGARDGMAIIAVAAEAAMTASGAGGIVMTALVAAVGLSTTGVAIAACMPHPLATTGRDIITSFC</sequence>
<dbReference type="Proteomes" id="UP001156672">
    <property type="component" value="Unassembled WGS sequence"/>
</dbReference>
<accession>A0AAW3QYI5</accession>